<comment type="caution">
    <text evidence="3">The sequence shown here is derived from an EMBL/GenBank/DDBJ whole genome shotgun (WGS) entry which is preliminary data.</text>
</comment>
<dbReference type="Proteomes" id="UP000555407">
    <property type="component" value="Unassembled WGS sequence"/>
</dbReference>
<dbReference type="CDD" id="cd01292">
    <property type="entry name" value="metallo-dependent_hydrolases"/>
    <property type="match status" value="1"/>
</dbReference>
<dbReference type="AlphaFoldDB" id="A0A7X5ZY42"/>
<feature type="domain" description="Amidohydrolase-related" evidence="2">
    <location>
        <begin position="19"/>
        <end position="288"/>
    </location>
</feature>
<keyword evidence="4" id="KW-1185">Reference proteome</keyword>
<sequence length="294" mass="32226">MRDSEVPAWWQRLGLDGLVDVHVHFLPDRVMNAVWAYFDQASEHYGTEWPIAYRTSVEERLKTLDSLGVRAFPALVYPHKPGMAASLNAWARDFAAVTPGCVASGTFFPEPSAGGYVRDALESGTRIFKVHVQVGDYDPRSGELDDVWGQLAEAGVPVVVHCGSGPIPGRHTGPGPMGEVLRRHPRLTAVIAHLGMPEYAEHLALTSYPNVHLDTTMALTPFTEKLMPFPRDLVARLADLQDRIVLGSDFPNIPYEYAVQLSSLESLSLGDDWLRAVCWNNGARLLGLAGTAEG</sequence>
<gene>
    <name evidence="3" type="ORF">BJY22_000304</name>
</gene>
<dbReference type="EMBL" id="JAASRO010000001">
    <property type="protein sequence ID" value="NIK54587.1"/>
    <property type="molecule type" value="Genomic_DNA"/>
</dbReference>
<dbReference type="InterPro" id="IPR032465">
    <property type="entry name" value="ACMSD"/>
</dbReference>
<evidence type="ECO:0000313" key="3">
    <source>
        <dbReference type="EMBL" id="NIK54587.1"/>
    </source>
</evidence>
<dbReference type="RefSeq" id="WP_167203380.1">
    <property type="nucleotide sequence ID" value="NZ_JAASRO010000001.1"/>
</dbReference>
<name>A0A7X5ZY42_9ACTN</name>
<organism evidence="3 4">
    <name type="scientific">Kribbella shirazensis</name>
    <dbReference type="NCBI Taxonomy" id="1105143"/>
    <lineage>
        <taxon>Bacteria</taxon>
        <taxon>Bacillati</taxon>
        <taxon>Actinomycetota</taxon>
        <taxon>Actinomycetes</taxon>
        <taxon>Propionibacteriales</taxon>
        <taxon>Kribbellaceae</taxon>
        <taxon>Kribbella</taxon>
    </lineage>
</organism>
<evidence type="ECO:0000259" key="2">
    <source>
        <dbReference type="Pfam" id="PF04909"/>
    </source>
</evidence>
<dbReference type="GO" id="GO:0016787">
    <property type="term" value="F:hydrolase activity"/>
    <property type="evidence" value="ECO:0007669"/>
    <property type="project" value="InterPro"/>
</dbReference>
<dbReference type="PANTHER" id="PTHR21240">
    <property type="entry name" value="2-AMINO-3-CARBOXYLMUCONATE-6-SEMIALDEHYDE DECARBOXYLASE"/>
    <property type="match status" value="1"/>
</dbReference>
<accession>A0A7X5ZY42</accession>
<dbReference type="PANTHER" id="PTHR21240:SF28">
    <property type="entry name" value="ISO-OROTATE DECARBOXYLASE (EUROFUNG)"/>
    <property type="match status" value="1"/>
</dbReference>
<dbReference type="GO" id="GO:0005737">
    <property type="term" value="C:cytoplasm"/>
    <property type="evidence" value="ECO:0007669"/>
    <property type="project" value="TreeGrafter"/>
</dbReference>
<dbReference type="Gene3D" id="3.20.20.140">
    <property type="entry name" value="Metal-dependent hydrolases"/>
    <property type="match status" value="1"/>
</dbReference>
<dbReference type="Pfam" id="PF04909">
    <property type="entry name" value="Amidohydro_2"/>
    <property type="match status" value="1"/>
</dbReference>
<evidence type="ECO:0000313" key="4">
    <source>
        <dbReference type="Proteomes" id="UP000555407"/>
    </source>
</evidence>
<dbReference type="GO" id="GO:0019748">
    <property type="term" value="P:secondary metabolic process"/>
    <property type="evidence" value="ECO:0007669"/>
    <property type="project" value="TreeGrafter"/>
</dbReference>
<protein>
    <recommendedName>
        <fullName evidence="2">Amidohydrolase-related domain-containing protein</fullName>
    </recommendedName>
</protein>
<dbReference type="InterPro" id="IPR006680">
    <property type="entry name" value="Amidohydro-rel"/>
</dbReference>
<proteinExistence type="predicted"/>
<keyword evidence="1" id="KW-0456">Lyase</keyword>
<evidence type="ECO:0000256" key="1">
    <source>
        <dbReference type="ARBA" id="ARBA00023239"/>
    </source>
</evidence>
<dbReference type="GO" id="GO:0016831">
    <property type="term" value="F:carboxy-lyase activity"/>
    <property type="evidence" value="ECO:0007669"/>
    <property type="project" value="InterPro"/>
</dbReference>
<dbReference type="SUPFAM" id="SSF51556">
    <property type="entry name" value="Metallo-dependent hydrolases"/>
    <property type="match status" value="1"/>
</dbReference>
<dbReference type="InterPro" id="IPR032466">
    <property type="entry name" value="Metal_Hydrolase"/>
</dbReference>
<reference evidence="3 4" key="1">
    <citation type="submission" date="2020-03" db="EMBL/GenBank/DDBJ databases">
        <title>Sequencing the genomes of 1000 actinobacteria strains.</title>
        <authorList>
            <person name="Klenk H.-P."/>
        </authorList>
    </citation>
    <scope>NUCLEOTIDE SEQUENCE [LARGE SCALE GENOMIC DNA]</scope>
    <source>
        <strain evidence="3 4">DSM 45490</strain>
    </source>
</reference>